<dbReference type="GO" id="GO:0006487">
    <property type="term" value="P:protein N-linked glycosylation"/>
    <property type="evidence" value="ECO:0007669"/>
    <property type="project" value="TreeGrafter"/>
</dbReference>
<dbReference type="RefSeq" id="WP_212658082.1">
    <property type="nucleotide sequence ID" value="NZ_JAGXTP010000001.1"/>
</dbReference>
<comment type="caution">
    <text evidence="1">The sequence shown here is derived from an EMBL/GenBank/DDBJ whole genome shotgun (WGS) entry which is preliminary data.</text>
</comment>
<name>A0A942IDD2_9HYPH</name>
<reference evidence="1" key="1">
    <citation type="submission" date="2021-04" db="EMBL/GenBank/DDBJ databases">
        <title>Devosia litorisediminis sp. nov., isolated from a sand dune.</title>
        <authorList>
            <person name="Park S."/>
            <person name="Yoon J.-H."/>
        </authorList>
    </citation>
    <scope>NUCLEOTIDE SEQUENCE</scope>
    <source>
        <strain evidence="1">BSSL-BM10</strain>
    </source>
</reference>
<protein>
    <submittedName>
        <fullName evidence="1">Uncharacterized protein</fullName>
    </submittedName>
</protein>
<dbReference type="GO" id="GO:0046921">
    <property type="term" value="F:alpha-(1-&gt;6)-fucosyltransferase activity"/>
    <property type="evidence" value="ECO:0007669"/>
    <property type="project" value="TreeGrafter"/>
</dbReference>
<accession>A0A942IDD2</accession>
<evidence type="ECO:0000313" key="2">
    <source>
        <dbReference type="Proteomes" id="UP000678281"/>
    </source>
</evidence>
<evidence type="ECO:0000313" key="1">
    <source>
        <dbReference type="EMBL" id="MBS3848544.1"/>
    </source>
</evidence>
<gene>
    <name evidence="1" type="ORF">KD146_07495</name>
</gene>
<keyword evidence="2" id="KW-1185">Reference proteome</keyword>
<dbReference type="EMBL" id="JAGXTP010000001">
    <property type="protein sequence ID" value="MBS3848544.1"/>
    <property type="molecule type" value="Genomic_DNA"/>
</dbReference>
<organism evidence="1 2">
    <name type="scientific">Devosia litorisediminis</name>
    <dbReference type="NCBI Taxonomy" id="2829817"/>
    <lineage>
        <taxon>Bacteria</taxon>
        <taxon>Pseudomonadati</taxon>
        <taxon>Pseudomonadota</taxon>
        <taxon>Alphaproteobacteria</taxon>
        <taxon>Hyphomicrobiales</taxon>
        <taxon>Devosiaceae</taxon>
        <taxon>Devosia</taxon>
    </lineage>
</organism>
<dbReference type="PANTHER" id="PTHR13132:SF29">
    <property type="entry name" value="ALPHA-(1,6)-FUCOSYLTRANSFERASE"/>
    <property type="match status" value="1"/>
</dbReference>
<proteinExistence type="predicted"/>
<sequence>MSMEAIFLELDRLQKTSVRPWLVVRQLPIGLGGQITTRMCGLLLALATARKAVFIEAADPPYLQTFEPMTHFCNGADVLEVGPLVSLARTQNSEPVVVFDPLQMFDEATHSRDVQARLICDRLSIEQISSNVLEGAVLEWMDQIPEVTAYVAQQKERLSVSENTLGVHYRRGDKKVESAFVPAEEINARISRLHQKWSFDAVYLASDTASAPHDISLPMGVDLIFDEEEVRYNNANHKMLMRRPELAKQETLSAYKNIAMLSLCGGVIGQSNAHFARIAGSAICFRTGRTDRVDLIDGWIAEKRSPALRAYYSGFRTVRNLGRKVFSNFSTRARFEKDLQKRIRDEGGPD</sequence>
<dbReference type="Gene3D" id="3.40.50.11350">
    <property type="match status" value="1"/>
</dbReference>
<dbReference type="PANTHER" id="PTHR13132">
    <property type="entry name" value="ALPHA- 1,6 -FUCOSYLTRANSFERASE"/>
    <property type="match status" value="1"/>
</dbReference>
<dbReference type="AlphaFoldDB" id="A0A942IDD2"/>
<dbReference type="Proteomes" id="UP000678281">
    <property type="component" value="Unassembled WGS sequence"/>
</dbReference>